<keyword evidence="3" id="KW-0949">S-adenosyl-L-methionine</keyword>
<dbReference type="Gene3D" id="2.60.40.10">
    <property type="entry name" value="Immunoglobulins"/>
    <property type="match status" value="1"/>
</dbReference>
<dbReference type="InterPro" id="IPR035986">
    <property type="entry name" value="PKD_dom_sf"/>
</dbReference>
<dbReference type="CDD" id="cd00146">
    <property type="entry name" value="PKD"/>
    <property type="match status" value="1"/>
</dbReference>
<dbReference type="PRINTS" id="PR00506">
    <property type="entry name" value="D21N6MTFRASE"/>
</dbReference>
<proteinExistence type="predicted"/>
<dbReference type="InterPro" id="IPR029063">
    <property type="entry name" value="SAM-dependent_MTases_sf"/>
</dbReference>
<dbReference type="GO" id="GO:0003677">
    <property type="term" value="F:DNA binding"/>
    <property type="evidence" value="ECO:0007669"/>
    <property type="project" value="InterPro"/>
</dbReference>
<dbReference type="PROSITE" id="PS50093">
    <property type="entry name" value="PKD"/>
    <property type="match status" value="1"/>
</dbReference>
<feature type="domain" description="PKD" evidence="4">
    <location>
        <begin position="497"/>
        <end position="555"/>
    </location>
</feature>
<dbReference type="Pfam" id="PF01555">
    <property type="entry name" value="N6_N4_Mtase"/>
    <property type="match status" value="1"/>
</dbReference>
<keyword evidence="2" id="KW-0808">Transferase</keyword>
<dbReference type="InterPro" id="IPR002295">
    <property type="entry name" value="N4/N6-MTase_EcoPI_Mod-like"/>
</dbReference>
<dbReference type="STRING" id="1499967.U27_02473"/>
<evidence type="ECO:0000313" key="5">
    <source>
        <dbReference type="EMBL" id="GAK55639.1"/>
    </source>
</evidence>
<protein>
    <submittedName>
        <fullName evidence="5">Adenine specific DNA methylase Mod</fullName>
    </submittedName>
</protein>
<dbReference type="InterPro" id="IPR002941">
    <property type="entry name" value="DNA_methylase_N4/N6"/>
</dbReference>
<keyword evidence="6" id="KW-1185">Reference proteome</keyword>
<name>A0A0S6W7H4_VECG1</name>
<evidence type="ECO:0000313" key="6">
    <source>
        <dbReference type="Proteomes" id="UP000030661"/>
    </source>
</evidence>
<dbReference type="SUPFAM" id="SSF49299">
    <property type="entry name" value="PKD domain"/>
    <property type="match status" value="1"/>
</dbReference>
<dbReference type="GO" id="GO:0008170">
    <property type="term" value="F:N-methyltransferase activity"/>
    <property type="evidence" value="ECO:0007669"/>
    <property type="project" value="InterPro"/>
</dbReference>
<dbReference type="EMBL" id="DF820463">
    <property type="protein sequence ID" value="GAK55639.1"/>
    <property type="molecule type" value="Genomic_DNA"/>
</dbReference>
<dbReference type="GO" id="GO:0032259">
    <property type="term" value="P:methylation"/>
    <property type="evidence" value="ECO:0007669"/>
    <property type="project" value="UniProtKB-KW"/>
</dbReference>
<dbReference type="SUPFAM" id="SSF53335">
    <property type="entry name" value="S-adenosyl-L-methionine-dependent methyltransferases"/>
    <property type="match status" value="1"/>
</dbReference>
<accession>A0A0S6W7H4</accession>
<organism evidence="5 6">
    <name type="scientific">Vecturithrix granuli</name>
    <dbReference type="NCBI Taxonomy" id="1499967"/>
    <lineage>
        <taxon>Bacteria</taxon>
        <taxon>Candidatus Moduliflexota</taxon>
        <taxon>Candidatus Vecturitrichia</taxon>
        <taxon>Candidatus Vecturitrichales</taxon>
        <taxon>Candidatus Vecturitrichaceae</taxon>
        <taxon>Candidatus Vecturithrix</taxon>
    </lineage>
</organism>
<keyword evidence="1 5" id="KW-0489">Methyltransferase</keyword>
<dbReference type="InterPro" id="IPR013783">
    <property type="entry name" value="Ig-like_fold"/>
</dbReference>
<dbReference type="Gene3D" id="3.40.50.150">
    <property type="entry name" value="Vaccinia Virus protein VP39"/>
    <property type="match status" value="1"/>
</dbReference>
<dbReference type="eggNOG" id="COG2189">
    <property type="taxonomic scope" value="Bacteria"/>
</dbReference>
<sequence>MIEQKAYRDTWGKGLDSYLQWFFDTVVLLRELLAEDGSLYVHLDWHVGHYAKCVLDEVFGYENFLNEIIWQRTASHNDPRRYGIIHDIILFYTKSPNYTWNPPKMGHSSEYIENFFVYAESPTGEIRRLKKGEDAPSGWRRFRLGNFASPHPRPNLTYEYKGYKPPQNGWKVSLEKMIELDKQGRLYFPASKDARIQTKSYWDEVSEGKAVPDLWTGLMTLQAQSQEKVDYATQKPEVLLERIIKASSNEGDLVLDCFCGSGTTAATAEKLSRRWITCDLGRFAIHTTRKRLLDIEDVKPFTVQNLGKYERQQWMAAEFEHPQNRIAQERAYRHFILDLYHAQPLDGHAWLHGAKAGRMAHVGTVDAPVTVEDIKQTILEFWKLVGKDTAIQTNGIDFLGWDFAFDVNEIAKQFAAANNVDIACKKIPREVLEKKAVEQGDIKFYELASLTIDLKTGKKQATLRIDDFIIPPDDVPPDVQSKITHWSQWIDYWAVDWNYRDDTFHNEWQSYRSKQRPELELAASHTYEQGGTYTVLVKVIDILGNDTTKVINLQV</sequence>
<dbReference type="Proteomes" id="UP000030661">
    <property type="component" value="Unassembled WGS sequence"/>
</dbReference>
<evidence type="ECO:0000256" key="1">
    <source>
        <dbReference type="ARBA" id="ARBA00022603"/>
    </source>
</evidence>
<gene>
    <name evidence="5" type="ORF">U27_02473</name>
</gene>
<reference evidence="5 6" key="1">
    <citation type="journal article" date="2015" name="PeerJ">
        <title>First genomic representation of candidate bacterial phylum KSB3 points to enhanced environmental sensing as a trigger of wastewater bulking.</title>
        <authorList>
            <person name="Sekiguchi Y."/>
            <person name="Ohashi A."/>
            <person name="Parks D.H."/>
            <person name="Yamauchi T."/>
            <person name="Tyson G.W."/>
            <person name="Hugenholtz P."/>
        </authorList>
    </citation>
    <scope>NUCLEOTIDE SEQUENCE [LARGE SCALE GENOMIC DNA]</scope>
</reference>
<evidence type="ECO:0000256" key="3">
    <source>
        <dbReference type="ARBA" id="ARBA00022691"/>
    </source>
</evidence>
<dbReference type="InterPro" id="IPR000601">
    <property type="entry name" value="PKD_dom"/>
</dbReference>
<evidence type="ECO:0000256" key="2">
    <source>
        <dbReference type="ARBA" id="ARBA00022679"/>
    </source>
</evidence>
<dbReference type="AlphaFoldDB" id="A0A0S6W7H4"/>
<dbReference type="HOGENOM" id="CLU_024927_10_2_0"/>
<evidence type="ECO:0000259" key="4">
    <source>
        <dbReference type="PROSITE" id="PS50093"/>
    </source>
</evidence>